<organism evidence="1">
    <name type="scientific">marine sediment metagenome</name>
    <dbReference type="NCBI Taxonomy" id="412755"/>
    <lineage>
        <taxon>unclassified sequences</taxon>
        <taxon>metagenomes</taxon>
        <taxon>ecological metagenomes</taxon>
    </lineage>
</organism>
<evidence type="ECO:0000313" key="1">
    <source>
        <dbReference type="EMBL" id="KKN15826.1"/>
    </source>
</evidence>
<name>A0A0F9QRR0_9ZZZZ</name>
<gene>
    <name evidence="1" type="ORF">LCGC14_0982180</name>
</gene>
<comment type="caution">
    <text evidence="1">The sequence shown here is derived from an EMBL/GenBank/DDBJ whole genome shotgun (WGS) entry which is preliminary data.</text>
</comment>
<reference evidence="1" key="1">
    <citation type="journal article" date="2015" name="Nature">
        <title>Complex archaea that bridge the gap between prokaryotes and eukaryotes.</title>
        <authorList>
            <person name="Spang A."/>
            <person name="Saw J.H."/>
            <person name="Jorgensen S.L."/>
            <person name="Zaremba-Niedzwiedzka K."/>
            <person name="Martijn J."/>
            <person name="Lind A.E."/>
            <person name="van Eijk R."/>
            <person name="Schleper C."/>
            <person name="Guy L."/>
            <person name="Ettema T.J."/>
        </authorList>
    </citation>
    <scope>NUCLEOTIDE SEQUENCE</scope>
</reference>
<dbReference type="EMBL" id="LAZR01003674">
    <property type="protein sequence ID" value="KKN15826.1"/>
    <property type="molecule type" value="Genomic_DNA"/>
</dbReference>
<protein>
    <submittedName>
        <fullName evidence="1">Uncharacterized protein</fullName>
    </submittedName>
</protein>
<dbReference type="AlphaFoldDB" id="A0A0F9QRR0"/>
<sequence length="230" mass="24685">MSNQPPQGAKQYTAAEAAEIVKRVQAGLPLEGTQVPTVVTSTVTSETQAVLDAQKSNGGAKKEEPAPEPADFAVINPPLGVFRPRRIGDSIRGYLLAVQVDALSGAAFYVVQLTELCDDIEWYNEGDAQVGDDVAIYDAPTLKAMRSLMPQYDQAGNCIAATEIIAEPRRHNSLFVWDYLLQARRVLKPGASRPAFAGVPDIPPYGEIVDAAGNSSVSDVWRRGVDESGD</sequence>
<accession>A0A0F9QRR0</accession>
<proteinExistence type="predicted"/>